<evidence type="ECO:0000313" key="3">
    <source>
        <dbReference type="EMBL" id="CAJ1498164.1"/>
    </source>
</evidence>
<organism evidence="3 4">
    <name type="scientific">[Mycobacterium] kokjensenii</name>
    <dbReference type="NCBI Taxonomy" id="3064287"/>
    <lineage>
        <taxon>Bacteria</taxon>
        <taxon>Bacillati</taxon>
        <taxon>Actinomycetota</taxon>
        <taxon>Actinomycetes</taxon>
        <taxon>Mycobacteriales</taxon>
        <taxon>Mycobacteriaceae</taxon>
        <taxon>Mycolicibacter</taxon>
    </lineage>
</organism>
<keyword evidence="1" id="KW-0812">Transmembrane</keyword>
<feature type="transmembrane region" description="Helical" evidence="1">
    <location>
        <begin position="154"/>
        <end position="177"/>
    </location>
</feature>
<protein>
    <recommendedName>
        <fullName evidence="2">DUF7159 domain-containing protein</fullName>
    </recommendedName>
</protein>
<evidence type="ECO:0000259" key="2">
    <source>
        <dbReference type="Pfam" id="PF23717"/>
    </source>
</evidence>
<dbReference type="Proteomes" id="UP001190336">
    <property type="component" value="Chromosome"/>
</dbReference>
<evidence type="ECO:0000256" key="1">
    <source>
        <dbReference type="SAM" id="Phobius"/>
    </source>
</evidence>
<dbReference type="InterPro" id="IPR055583">
    <property type="entry name" value="DUF7159"/>
</dbReference>
<name>A0ABN9N3Y4_9MYCO</name>
<gene>
    <name evidence="3" type="ORF">MU0083_001858</name>
</gene>
<feature type="domain" description="DUF7159" evidence="2">
    <location>
        <begin position="2"/>
        <end position="119"/>
    </location>
</feature>
<reference evidence="3 4" key="1">
    <citation type="submission" date="2023-08" db="EMBL/GenBank/DDBJ databases">
        <authorList>
            <person name="Folkvardsen B D."/>
            <person name="Norman A."/>
        </authorList>
    </citation>
    <scope>NUCLEOTIDE SEQUENCE [LARGE SCALE GENOMIC DNA]</scope>
    <source>
        <strain evidence="3 4">Mu0083</strain>
    </source>
</reference>
<proteinExistence type="predicted"/>
<evidence type="ECO:0000313" key="4">
    <source>
        <dbReference type="Proteomes" id="UP001190336"/>
    </source>
</evidence>
<dbReference type="RefSeq" id="WP_308476872.1">
    <property type="nucleotide sequence ID" value="NZ_OY726394.1"/>
</dbReference>
<accession>A0ABN9N3Y4</accession>
<keyword evidence="1" id="KW-1133">Transmembrane helix</keyword>
<dbReference type="EMBL" id="OY726394">
    <property type="protein sequence ID" value="CAJ1498164.1"/>
    <property type="molecule type" value="Genomic_DNA"/>
</dbReference>
<sequence length="279" mass="27972">MDTVLGLAITSSTIDWVMLDGGDSGCPTVTEGQVTVADGAAGPEPAELADAASAVAERARTMLSAGGERLHGVAVSWSDEASAGAAMLLEWLTDADFDHVVPVRYQQAVSGSALARIAALTAMPHTELAGYPAAAGAPTEAPARAGSGRTRSRSLIGAISMLTLGALAFVGSVAAVLSLHLGAGRDVPAVEPQHATVARVAVPAGPPAAAPESPEAPASVFAEEHVEEVAEEIAGQDADEGLAELGSLWDAPAIEVEAPASVPSLSDRVRLHLFGPAGA</sequence>
<keyword evidence="1" id="KW-0472">Membrane</keyword>
<keyword evidence="4" id="KW-1185">Reference proteome</keyword>
<dbReference type="Pfam" id="PF23717">
    <property type="entry name" value="DUF7159"/>
    <property type="match status" value="1"/>
</dbReference>